<evidence type="ECO:0000259" key="5">
    <source>
        <dbReference type="Pfam" id="PF10633"/>
    </source>
</evidence>
<keyword evidence="8" id="KW-1185">Reference proteome</keyword>
<dbReference type="PANTHER" id="PTHR47197">
    <property type="entry name" value="PROTEIN NIRF"/>
    <property type="match status" value="1"/>
</dbReference>
<evidence type="ECO:0000256" key="4">
    <source>
        <dbReference type="SAM" id="MobiDB-lite"/>
    </source>
</evidence>
<feature type="domain" description="YNCE-like beta-propeller" evidence="6">
    <location>
        <begin position="881"/>
        <end position="1181"/>
    </location>
</feature>
<dbReference type="GO" id="GO:0005975">
    <property type="term" value="P:carbohydrate metabolic process"/>
    <property type="evidence" value="ECO:0007669"/>
    <property type="project" value="UniProtKB-ARBA"/>
</dbReference>
<feature type="domain" description="Alpha-galactosidase NEW3" evidence="5">
    <location>
        <begin position="793"/>
        <end position="869"/>
    </location>
</feature>
<dbReference type="Proteomes" id="UP000283128">
    <property type="component" value="Unassembled WGS sequence"/>
</dbReference>
<dbReference type="SUPFAM" id="SSF75011">
    <property type="entry name" value="3-carboxy-cis,cis-mucoante lactonizing enzyme"/>
    <property type="match status" value="2"/>
</dbReference>
<dbReference type="RefSeq" id="WP_127830607.1">
    <property type="nucleotide sequence ID" value="NZ_RZYA01000013.1"/>
</dbReference>
<feature type="compositionally biased region" description="Polar residues" evidence="4">
    <location>
        <begin position="523"/>
        <end position="536"/>
    </location>
</feature>
<dbReference type="InterPro" id="IPR013783">
    <property type="entry name" value="Ig-like_fold"/>
</dbReference>
<dbReference type="InterPro" id="IPR011964">
    <property type="entry name" value="YVTN_b-propeller_repeat"/>
</dbReference>
<protein>
    <submittedName>
        <fullName evidence="7">Uncharacterized protein</fullName>
    </submittedName>
</protein>
<dbReference type="AlphaFoldDB" id="A0A3S2WFW1"/>
<evidence type="ECO:0000256" key="3">
    <source>
        <dbReference type="ARBA" id="ARBA00023026"/>
    </source>
</evidence>
<keyword evidence="3" id="KW-0843">Virulence</keyword>
<dbReference type="Gene3D" id="2.60.40.10">
    <property type="entry name" value="Immunoglobulins"/>
    <property type="match status" value="1"/>
</dbReference>
<feature type="region of interest" description="Disordered" evidence="4">
    <location>
        <begin position="523"/>
        <end position="545"/>
    </location>
</feature>
<dbReference type="Pfam" id="PF10633">
    <property type="entry name" value="NPCBM_assoc"/>
    <property type="match status" value="1"/>
</dbReference>
<sequence length="1266" mass="132708">MRWTGLLQGRERRSRTTVTAALCASALVLGGGLAFSLGAFEHAGPQGDGTAYTPAGWQVTPAGKQQAAGFFPANAVLSPDGHSVVVPNIVRNANGKQTVQVLDAGDGKLVQELELDTSNTSVPQGVAPGLVFSHDGKQAFLATASKNAILVLDWDSAARKLSVRRSLPLPKGAYPQTVAVSPDDKTVYASGQYARALIAVDVESGRTAQAPVDLYPYGVTLAQDGRTAYVSNQGAKTVSVFSVDGLTLTPKPAITVGTHPNAMLLDAGHHRLFVANGDNDTVSVVDTETDKVGDTISLAPFKDAHGGSQPTNLTLSPDKATLYVTNGGNNDVAVVNVSDHGEFGQVKGLIPTGWYPTGVQVTPDGKRLLVTSAKGLGTGPNKGTDPSNPDSHPYIERQLQGYLSVVPVPDADQLAKYTRQVRQNNDFDGKNGVRGFDGKETGTIVPRRVGDSSPIKHVIYVVKENRTYDQVLGDFHKGKGDPSLAVFGKDVTPNHHKLADQFVTLDNFYVNGEVSQNGWQWATQASSNGENETATAQGYAGNGSEYDSEGYHPDVAAAGADPDHAYLWDKLAQKKVPFRNYGQFVVPDNWIGQDEKVKCAKGDFCAHDPLLDASTNHAFPWFDMGVTDAHRYDLWNKEFQGYVAHDNLPTMQFIDLPRDHTAGGATAKQLVADNDVALGKIVDTVSHSKYWKNTAIFVVEDDAQAGPDHIDAHRTIANVISPYTQTGKVDSHFYSQVSMLRTMELFLGVDPMSQYDAAALPMIYSFTDKPNFAPYSSVTPPSVTATVSDPIVKPGQTITVTGKVTNPGSTPLSGAKARLTTPDGWKATPDGSSDLGTLAPGADSTLTWKVEVPSGATPGQQRFTVQADYAINGSMTGSQKATVATVVPDPHTAEVPQAFVANYSSNSVSAVDVSTGKKLADIQVGSAPGTIAVSPDHTRAFVANQGSNTVSVIDVAADAVVSTIPVGRTPAGLAVSPDSKTLWVSAYGDNAVQPVDIATGKAGAQIAVGNGPENLAITPDGSTLYVANKWSDTVTPVRTDSRTAGTPVKTGSQPFGIAITPNGRTAYVTDMGSNDVTPIDLATGTPRERIQAGATPFNISMSPDGATAYVANTGGDKVTPIDIATGTAKPGLTAGSATSGVAVSPDGNTVFATAAGDGRLVPISTATGKAGTPIQVGNYPIWVSYAPPVGSQPAMREQALTQTSPATNPSVLPSLAMTPQEIAGAPDQADSAALNEEIWKAIRGSHSKMPAPQHHIYPNVPDADGR</sequence>
<evidence type="ECO:0000256" key="2">
    <source>
        <dbReference type="ARBA" id="ARBA00022801"/>
    </source>
</evidence>
<evidence type="ECO:0000313" key="8">
    <source>
        <dbReference type="Proteomes" id="UP000283128"/>
    </source>
</evidence>
<dbReference type="InterPro" id="IPR011045">
    <property type="entry name" value="N2O_reductase_N"/>
</dbReference>
<dbReference type="SUPFAM" id="SSF50974">
    <property type="entry name" value="Nitrous oxide reductase, N-terminal domain"/>
    <property type="match status" value="1"/>
</dbReference>
<dbReference type="InterPro" id="IPR048433">
    <property type="entry name" value="YNCE-like_beta-prop"/>
</dbReference>
<evidence type="ECO:0000256" key="1">
    <source>
        <dbReference type="ARBA" id="ARBA00022729"/>
    </source>
</evidence>
<feature type="domain" description="YNCE-like beta-propeller" evidence="6">
    <location>
        <begin position="51"/>
        <end position="346"/>
    </location>
</feature>
<gene>
    <name evidence="7" type="ORF">EOT10_25200</name>
</gene>
<feature type="region of interest" description="Disordered" evidence="4">
    <location>
        <begin position="1245"/>
        <end position="1266"/>
    </location>
</feature>
<dbReference type="Gene3D" id="2.130.10.10">
    <property type="entry name" value="YVTN repeat-like/Quinoprotein amine dehydrogenase"/>
    <property type="match status" value="4"/>
</dbReference>
<dbReference type="Gene3D" id="3.40.720.10">
    <property type="entry name" value="Alkaline Phosphatase, subunit A"/>
    <property type="match status" value="1"/>
</dbReference>
<reference evidence="7 8" key="1">
    <citation type="submission" date="2019-01" db="EMBL/GenBank/DDBJ databases">
        <title>Genome sequences of Streptomyces and Rhizobium isolates collected from root and soil.</title>
        <authorList>
            <person name="Chhettri S."/>
            <person name="Sevigny J.L."/>
            <person name="Sen A."/>
            <person name="Ennis N."/>
            <person name="Tisa L."/>
        </authorList>
    </citation>
    <scope>NUCLEOTIDE SEQUENCE [LARGE SCALE GENOMIC DNA]</scope>
    <source>
        <strain evidence="7 8">San01</strain>
    </source>
</reference>
<name>A0A3S2WFW1_9ACTN</name>
<keyword evidence="2" id="KW-0378">Hydrolase</keyword>
<dbReference type="SUPFAM" id="SSF53649">
    <property type="entry name" value="Alkaline phosphatase-like"/>
    <property type="match status" value="1"/>
</dbReference>
<dbReference type="InterPro" id="IPR015943">
    <property type="entry name" value="WD40/YVTN_repeat-like_dom_sf"/>
</dbReference>
<keyword evidence="1" id="KW-0732">Signal</keyword>
<dbReference type="InterPro" id="IPR007312">
    <property type="entry name" value="Phosphoesterase"/>
</dbReference>
<evidence type="ECO:0000313" key="7">
    <source>
        <dbReference type="EMBL" id="RVU21326.1"/>
    </source>
</evidence>
<dbReference type="EMBL" id="RZYA01000013">
    <property type="protein sequence ID" value="RVU21326.1"/>
    <property type="molecule type" value="Genomic_DNA"/>
</dbReference>
<organism evidence="7 8">
    <name type="scientific">Streptomyces antnestii</name>
    <dbReference type="NCBI Taxonomy" id="2494256"/>
    <lineage>
        <taxon>Bacteria</taxon>
        <taxon>Bacillati</taxon>
        <taxon>Actinomycetota</taxon>
        <taxon>Actinomycetes</taxon>
        <taxon>Kitasatosporales</taxon>
        <taxon>Streptomycetaceae</taxon>
        <taxon>Streptomyces</taxon>
    </lineage>
</organism>
<dbReference type="NCBIfam" id="TIGR02276">
    <property type="entry name" value="beta_rpt_yvtn"/>
    <property type="match status" value="3"/>
</dbReference>
<dbReference type="InterPro" id="IPR017850">
    <property type="entry name" value="Alkaline_phosphatase_core_sf"/>
</dbReference>
<dbReference type="PANTHER" id="PTHR47197:SF3">
    <property type="entry name" value="DIHYDRO-HEME D1 DEHYDROGENASE"/>
    <property type="match status" value="1"/>
</dbReference>
<proteinExistence type="predicted"/>
<accession>A0A3S2WFW1</accession>
<dbReference type="InterPro" id="IPR018905">
    <property type="entry name" value="A-galactase_NEW3"/>
</dbReference>
<dbReference type="Pfam" id="PF21783">
    <property type="entry name" value="YNCE"/>
    <property type="match status" value="2"/>
</dbReference>
<dbReference type="Pfam" id="PF04185">
    <property type="entry name" value="Phosphoesterase"/>
    <property type="match status" value="1"/>
</dbReference>
<dbReference type="GO" id="GO:0016788">
    <property type="term" value="F:hydrolase activity, acting on ester bonds"/>
    <property type="evidence" value="ECO:0007669"/>
    <property type="project" value="InterPro"/>
</dbReference>
<comment type="caution">
    <text evidence="7">The sequence shown here is derived from an EMBL/GenBank/DDBJ whole genome shotgun (WGS) entry which is preliminary data.</text>
</comment>
<evidence type="ECO:0000259" key="6">
    <source>
        <dbReference type="Pfam" id="PF21783"/>
    </source>
</evidence>
<dbReference type="InterPro" id="IPR051200">
    <property type="entry name" value="Host-pathogen_enzymatic-act"/>
</dbReference>
<dbReference type="OrthoDB" id="145213at2"/>